<keyword evidence="4" id="KW-0175">Coiled coil</keyword>
<proteinExistence type="predicted"/>
<dbReference type="InterPro" id="IPR002110">
    <property type="entry name" value="Ankyrin_rpt"/>
</dbReference>
<dbReference type="PROSITE" id="PS50297">
    <property type="entry name" value="ANK_REP_REGION"/>
    <property type="match status" value="2"/>
</dbReference>
<dbReference type="OrthoDB" id="426293at2759"/>
<dbReference type="Proteomes" id="UP000014760">
    <property type="component" value="Unassembled WGS sequence"/>
</dbReference>
<feature type="repeat" description="ANK" evidence="3">
    <location>
        <begin position="185"/>
        <end position="217"/>
    </location>
</feature>
<dbReference type="AlphaFoldDB" id="X2B611"/>
<dbReference type="Pfam" id="PF12796">
    <property type="entry name" value="Ank_2"/>
    <property type="match status" value="1"/>
</dbReference>
<keyword evidence="1" id="KW-0677">Repeat</keyword>
<dbReference type="PROSITE" id="PS50088">
    <property type="entry name" value="ANK_REPEAT"/>
    <property type="match status" value="2"/>
</dbReference>
<feature type="repeat" description="ANK" evidence="3">
    <location>
        <begin position="152"/>
        <end position="184"/>
    </location>
</feature>
<dbReference type="PROSITE" id="PS50096">
    <property type="entry name" value="IQ"/>
    <property type="match status" value="1"/>
</dbReference>
<name>X2B611_CAPTE</name>
<evidence type="ECO:0000313" key="6">
    <source>
        <dbReference type="EnsemblMetazoa" id="CapteP55409"/>
    </source>
</evidence>
<accession>X2B611</accession>
<dbReference type="Gene3D" id="1.25.40.20">
    <property type="entry name" value="Ankyrin repeat-containing domain"/>
    <property type="match status" value="1"/>
</dbReference>
<dbReference type="SMART" id="SM00248">
    <property type="entry name" value="ANK"/>
    <property type="match status" value="2"/>
</dbReference>
<reference evidence="7" key="2">
    <citation type="journal article" date="2013" name="Nature">
        <title>Insights into bilaterian evolution from three spiralian genomes.</title>
        <authorList>
            <person name="Simakov O."/>
            <person name="Marletaz F."/>
            <person name="Cho S.J."/>
            <person name="Edsinger-Gonzales E."/>
            <person name="Havlak P."/>
            <person name="Hellsten U."/>
            <person name="Kuo D.H."/>
            <person name="Larsson T."/>
            <person name="Lv J."/>
            <person name="Arendt D."/>
            <person name="Savage R."/>
            <person name="Osoegawa K."/>
            <person name="de Jong P."/>
            <person name="Grimwood J."/>
            <person name="Chapman J.A."/>
            <person name="Shapiro H."/>
            <person name="Aerts A."/>
            <person name="Otillar R.P."/>
            <person name="Terry A.Y."/>
            <person name="Boore J.L."/>
            <person name="Grigoriev I.V."/>
            <person name="Lindberg D.R."/>
            <person name="Seaver E.C."/>
            <person name="Weisblat D.A."/>
            <person name="Putnam N.H."/>
            <person name="Rokhsar D.S."/>
        </authorList>
    </citation>
    <scope>NUCLEOTIDE SEQUENCE</scope>
    <source>
        <strain evidence="7">I ESC-2004</strain>
    </source>
</reference>
<protein>
    <submittedName>
        <fullName evidence="6">Uncharacterized protein</fullName>
    </submittedName>
</protein>
<evidence type="ECO:0000256" key="1">
    <source>
        <dbReference type="ARBA" id="ARBA00022737"/>
    </source>
</evidence>
<reference evidence="7" key="1">
    <citation type="submission" date="2012-12" db="EMBL/GenBank/DDBJ databases">
        <authorList>
            <person name="Hellsten U."/>
            <person name="Grimwood J."/>
            <person name="Chapman J.A."/>
            <person name="Shapiro H."/>
            <person name="Aerts A."/>
            <person name="Otillar R.P."/>
            <person name="Terry A.Y."/>
            <person name="Boore J.L."/>
            <person name="Simakov O."/>
            <person name="Marletaz F."/>
            <person name="Cho S.-J."/>
            <person name="Edsinger-Gonzales E."/>
            <person name="Havlak P."/>
            <person name="Kuo D.-H."/>
            <person name="Larsson T."/>
            <person name="Lv J."/>
            <person name="Arendt D."/>
            <person name="Savage R."/>
            <person name="Osoegawa K."/>
            <person name="de Jong P."/>
            <person name="Lindberg D.R."/>
            <person name="Seaver E.C."/>
            <person name="Weisblat D.A."/>
            <person name="Putnam N.H."/>
            <person name="Grigoriev I.V."/>
            <person name="Rokhsar D.S."/>
        </authorList>
    </citation>
    <scope>NUCLEOTIDE SEQUENCE</scope>
    <source>
        <strain evidence="7">I ESC-2004</strain>
    </source>
</reference>
<dbReference type="InterPro" id="IPR036770">
    <property type="entry name" value="Ankyrin_rpt-contain_sf"/>
</dbReference>
<dbReference type="OMA" id="ASKEQAC"/>
<reference evidence="6" key="3">
    <citation type="submission" date="2015-06" db="UniProtKB">
        <authorList>
            <consortium name="EnsemblMetazoa"/>
        </authorList>
    </citation>
    <scope>IDENTIFICATION</scope>
</reference>
<evidence type="ECO:0000256" key="2">
    <source>
        <dbReference type="ARBA" id="ARBA00023043"/>
    </source>
</evidence>
<dbReference type="SUPFAM" id="SSF48403">
    <property type="entry name" value="Ankyrin repeat"/>
    <property type="match status" value="1"/>
</dbReference>
<evidence type="ECO:0000256" key="3">
    <source>
        <dbReference type="PROSITE-ProRule" id="PRU00023"/>
    </source>
</evidence>
<dbReference type="PANTHER" id="PTHR24171">
    <property type="entry name" value="ANKYRIN REPEAT DOMAIN-CONTAINING PROTEIN 39-RELATED"/>
    <property type="match status" value="1"/>
</dbReference>
<feature type="region of interest" description="Disordered" evidence="5">
    <location>
        <begin position="1"/>
        <end position="24"/>
    </location>
</feature>
<dbReference type="EMBL" id="AMQN01000395">
    <property type="status" value="NOT_ANNOTATED_CDS"/>
    <property type="molecule type" value="Genomic_DNA"/>
</dbReference>
<dbReference type="EnsemblMetazoa" id="CapteT55409">
    <property type="protein sequence ID" value="CapteP55409"/>
    <property type="gene ID" value="CapteG55409"/>
</dbReference>
<feature type="coiled-coil region" evidence="4">
    <location>
        <begin position="39"/>
        <end position="95"/>
    </location>
</feature>
<evidence type="ECO:0000256" key="4">
    <source>
        <dbReference type="SAM" id="Coils"/>
    </source>
</evidence>
<keyword evidence="2 3" id="KW-0040">ANK repeat</keyword>
<keyword evidence="7" id="KW-1185">Reference proteome</keyword>
<sequence length="231" mass="26200">AAAKGKGKKDEPPKAPVKKWTKQDEMAQKIQRLVRQFLARRALERKKKEKEEYEELMDRLEKEAFVKLVKMEQEQAEKERQKEEAERKLQRELVKRRKRMLEAAFDGDNDEILIILQEVKALDDEKGIGNDIIGRARRAKNILSMVDCEDANGNTPLSEAASGGNADTVKLLVDNGADLNSRGQFDRTPLYRAAFAGHLEAVQMLLQSGADPRLYANDGQTPAQVRHVHVI</sequence>
<organism evidence="6 7">
    <name type="scientific">Capitella teleta</name>
    <name type="common">Polychaete worm</name>
    <dbReference type="NCBI Taxonomy" id="283909"/>
    <lineage>
        <taxon>Eukaryota</taxon>
        <taxon>Metazoa</taxon>
        <taxon>Spiralia</taxon>
        <taxon>Lophotrochozoa</taxon>
        <taxon>Annelida</taxon>
        <taxon>Polychaeta</taxon>
        <taxon>Sedentaria</taxon>
        <taxon>Scolecida</taxon>
        <taxon>Capitellidae</taxon>
        <taxon>Capitella</taxon>
    </lineage>
</organism>
<dbReference type="PANTHER" id="PTHR24171:SF9">
    <property type="entry name" value="ANKYRIN REPEAT DOMAIN-CONTAINING PROTEIN 39"/>
    <property type="match status" value="1"/>
</dbReference>
<evidence type="ECO:0000313" key="7">
    <source>
        <dbReference type="Proteomes" id="UP000014760"/>
    </source>
</evidence>
<evidence type="ECO:0000256" key="5">
    <source>
        <dbReference type="SAM" id="MobiDB-lite"/>
    </source>
</evidence>
<dbReference type="HOGENOM" id="CLU_105675_0_0_1"/>